<accession>D2QZZ2</accession>
<dbReference type="Proteomes" id="UP000001887">
    <property type="component" value="Chromosome"/>
</dbReference>
<evidence type="ECO:0000313" key="2">
    <source>
        <dbReference type="EMBL" id="ADB18357.1"/>
    </source>
</evidence>
<protein>
    <recommendedName>
        <fullName evidence="4">GYF domain-containing protein</fullName>
    </recommendedName>
</protein>
<dbReference type="HOGENOM" id="CLU_946131_0_0_0"/>
<feature type="transmembrane region" description="Helical" evidence="1">
    <location>
        <begin position="172"/>
        <end position="198"/>
    </location>
</feature>
<feature type="transmembrane region" description="Helical" evidence="1">
    <location>
        <begin position="210"/>
        <end position="236"/>
    </location>
</feature>
<evidence type="ECO:0008006" key="4">
    <source>
        <dbReference type="Google" id="ProtNLM"/>
    </source>
</evidence>
<organism evidence="2 3">
    <name type="scientific">Pirellula staleyi (strain ATCC 27377 / DSM 6068 / ICPB 4128)</name>
    <name type="common">Pirella staleyi</name>
    <dbReference type="NCBI Taxonomy" id="530564"/>
    <lineage>
        <taxon>Bacteria</taxon>
        <taxon>Pseudomonadati</taxon>
        <taxon>Planctomycetota</taxon>
        <taxon>Planctomycetia</taxon>
        <taxon>Pirellulales</taxon>
        <taxon>Pirellulaceae</taxon>
        <taxon>Pirellula</taxon>
    </lineage>
</organism>
<reference evidence="2 3" key="1">
    <citation type="journal article" date="2009" name="Stand. Genomic Sci.">
        <title>Complete genome sequence of Pirellula staleyi type strain (ATCC 27377).</title>
        <authorList>
            <person name="Clum A."/>
            <person name="Tindall B.J."/>
            <person name="Sikorski J."/>
            <person name="Ivanova N."/>
            <person name="Mavrommatis K."/>
            <person name="Lucas S."/>
            <person name="Glavina del Rio T."/>
            <person name="Nolan M."/>
            <person name="Chen F."/>
            <person name="Tice H."/>
            <person name="Pitluck S."/>
            <person name="Cheng J.F."/>
            <person name="Chertkov O."/>
            <person name="Brettin T."/>
            <person name="Han C."/>
            <person name="Detter J.C."/>
            <person name="Kuske C."/>
            <person name="Bruce D."/>
            <person name="Goodwin L."/>
            <person name="Ovchinikova G."/>
            <person name="Pati A."/>
            <person name="Mikhailova N."/>
            <person name="Chen A."/>
            <person name="Palaniappan K."/>
            <person name="Land M."/>
            <person name="Hauser L."/>
            <person name="Chang Y.J."/>
            <person name="Jeffries C.D."/>
            <person name="Chain P."/>
            <person name="Rohde M."/>
            <person name="Goker M."/>
            <person name="Bristow J."/>
            <person name="Eisen J.A."/>
            <person name="Markowitz V."/>
            <person name="Hugenholtz P."/>
            <person name="Kyrpides N.C."/>
            <person name="Klenk H.P."/>
            <person name="Lapidus A."/>
        </authorList>
    </citation>
    <scope>NUCLEOTIDE SEQUENCE [LARGE SCALE GENOMIC DNA]</scope>
    <source>
        <strain evidence="3">ATCC 27377 / DSM 6068 / ICPB 4128</strain>
    </source>
</reference>
<sequence>MWIAERLLYADTLKKETLMSDASLPASAQPVEPNREERWWIERDGRQDGPHIAAYLAVLLREGKISLATMTCKVGATDWQELHESDQLLSTLQSMMPGFMPPPIHQNRLDLAIFSWMKSKTTSKKLPSFANAICFYGLVVNPLLSLVLNFLLPCLSADWSSISGIDPNSPLIGYAPILSFIETTIFLSLNVALIVGAYQILQLRPIGATTIVVTIGLRTVIDLISLLISFVWLALIEVSGHSLPTDPEPSIGFGDLIAGLLLLTIILGSIAFEVTSLIWLLRNRFRIPHDRRTE</sequence>
<keyword evidence="1" id="KW-1133">Transmembrane helix</keyword>
<keyword evidence="1" id="KW-0472">Membrane</keyword>
<keyword evidence="1" id="KW-0812">Transmembrane</keyword>
<feature type="transmembrane region" description="Helical" evidence="1">
    <location>
        <begin position="129"/>
        <end position="152"/>
    </location>
</feature>
<dbReference type="STRING" id="530564.Psta_3699"/>
<dbReference type="KEGG" id="psl:Psta_3699"/>
<evidence type="ECO:0000313" key="3">
    <source>
        <dbReference type="Proteomes" id="UP000001887"/>
    </source>
</evidence>
<gene>
    <name evidence="2" type="ordered locus">Psta_3699</name>
</gene>
<evidence type="ECO:0000256" key="1">
    <source>
        <dbReference type="SAM" id="Phobius"/>
    </source>
</evidence>
<proteinExistence type="predicted"/>
<dbReference type="EMBL" id="CP001848">
    <property type="protein sequence ID" value="ADB18357.1"/>
    <property type="molecule type" value="Genomic_DNA"/>
</dbReference>
<name>D2QZZ2_PIRSD</name>
<keyword evidence="3" id="KW-1185">Reference proteome</keyword>
<feature type="transmembrane region" description="Helical" evidence="1">
    <location>
        <begin position="256"/>
        <end position="281"/>
    </location>
</feature>
<dbReference type="AlphaFoldDB" id="D2QZZ2"/>